<evidence type="ECO:0000313" key="3">
    <source>
        <dbReference type="EMBL" id="TDT51227.1"/>
    </source>
</evidence>
<evidence type="ECO:0000256" key="2">
    <source>
        <dbReference type="ARBA" id="ARBA00022969"/>
    </source>
</evidence>
<proteinExistence type="inferred from homology"/>
<dbReference type="HAMAP" id="MF_00727">
    <property type="entry name" value="Tgl"/>
    <property type="match status" value="1"/>
</dbReference>
<keyword evidence="1 3" id="KW-0808">Transferase</keyword>
<dbReference type="NCBIfam" id="NF002869">
    <property type="entry name" value="PRK03187.1"/>
    <property type="match status" value="1"/>
</dbReference>
<accession>A0A4R7KCQ8</accession>
<dbReference type="GO" id="GO:0003810">
    <property type="term" value="F:protein-glutamine gamma-glutamyltransferase activity"/>
    <property type="evidence" value="ECO:0007669"/>
    <property type="project" value="InterPro"/>
</dbReference>
<reference evidence="3 4" key="1">
    <citation type="submission" date="2019-03" db="EMBL/GenBank/DDBJ databases">
        <title>Genomic Encyclopedia of Type Strains, Phase IV (KMG-IV): sequencing the most valuable type-strain genomes for metagenomic binning, comparative biology and taxonomic classification.</title>
        <authorList>
            <person name="Goeker M."/>
        </authorList>
    </citation>
    <scope>NUCLEOTIDE SEQUENCE [LARGE SCALE GENOMIC DNA]</scope>
    <source>
        <strain evidence="3 4">DSM 24455</strain>
    </source>
</reference>
<comment type="caution">
    <text evidence="3">The sequence shown here is derived from an EMBL/GenBank/DDBJ whole genome shotgun (WGS) entry which is preliminary data.</text>
</comment>
<keyword evidence="4" id="KW-1185">Reference proteome</keyword>
<name>A0A4R7KCQ8_9CLOT</name>
<dbReference type="AlphaFoldDB" id="A0A4R7KCQ8"/>
<dbReference type="OrthoDB" id="1845399at2"/>
<evidence type="ECO:0000313" key="4">
    <source>
        <dbReference type="Proteomes" id="UP000295325"/>
    </source>
</evidence>
<evidence type="ECO:0000256" key="1">
    <source>
        <dbReference type="ARBA" id="ARBA00022679"/>
    </source>
</evidence>
<dbReference type="Proteomes" id="UP000295325">
    <property type="component" value="Unassembled WGS sequence"/>
</dbReference>
<dbReference type="EMBL" id="SOAZ01000020">
    <property type="protein sequence ID" value="TDT51227.1"/>
    <property type="molecule type" value="Genomic_DNA"/>
</dbReference>
<protein>
    <submittedName>
        <fullName evidence="3">Protein-glutamine gamma-glutamyltransferase</fullName>
    </submittedName>
</protein>
<dbReference type="RefSeq" id="WP_133628764.1">
    <property type="nucleotide sequence ID" value="NZ_SOAZ01000020.1"/>
</dbReference>
<sequence>MIKISGSPINSNDVLNQYPQNSIERKIISILSSSSSTYNYKSLKELKFELNLRVNIINASRELNGTNFAFAVFRKSRCNPDYWERTDEGGFLLKKGVKPSHAIKDIYINASKYATECATAMVIVYYKALLNIFPEELFNDLFSEIYLMDWQHIDRDLGNIGYMEKEEDYLPGDRRYFKNPAVDPVHPEWQGENAIDLGDGTYYGHGIGIKTAEKIIDILNKLRKNDAQISAYLMDLAGRPDFKYLADKFYSFSSRLLKRNYKIT</sequence>
<keyword evidence="2" id="KW-0749">Sporulation</keyword>
<gene>
    <name evidence="3" type="ORF">EDD71_1208</name>
</gene>
<dbReference type="Pfam" id="PF20085">
    <property type="entry name" value="TGL"/>
    <property type="match status" value="1"/>
</dbReference>
<dbReference type="InterPro" id="IPR020916">
    <property type="entry name" value="Gln_gamma-glutamylTfrase_bac"/>
</dbReference>
<dbReference type="GO" id="GO:0030435">
    <property type="term" value="P:sporulation resulting in formation of a cellular spore"/>
    <property type="evidence" value="ECO:0007669"/>
    <property type="project" value="UniProtKB-KW"/>
</dbReference>
<organism evidence="3 4">
    <name type="scientific">Fonticella tunisiensis</name>
    <dbReference type="NCBI Taxonomy" id="1096341"/>
    <lineage>
        <taxon>Bacteria</taxon>
        <taxon>Bacillati</taxon>
        <taxon>Bacillota</taxon>
        <taxon>Clostridia</taxon>
        <taxon>Eubacteriales</taxon>
        <taxon>Clostridiaceae</taxon>
        <taxon>Fonticella</taxon>
    </lineage>
</organism>